<organism evidence="3 4">
    <name type="scientific">Phytophthora aleatoria</name>
    <dbReference type="NCBI Taxonomy" id="2496075"/>
    <lineage>
        <taxon>Eukaryota</taxon>
        <taxon>Sar</taxon>
        <taxon>Stramenopiles</taxon>
        <taxon>Oomycota</taxon>
        <taxon>Peronosporomycetes</taxon>
        <taxon>Peronosporales</taxon>
        <taxon>Peronosporaceae</taxon>
        <taxon>Phytophthora</taxon>
    </lineage>
</organism>
<dbReference type="GO" id="GO:0030139">
    <property type="term" value="C:endocytic vesicle"/>
    <property type="evidence" value="ECO:0007669"/>
    <property type="project" value="TreeGrafter"/>
</dbReference>
<dbReference type="PANTHER" id="PTHR23101:SF25">
    <property type="entry name" value="GTPASE-ACTIVATING PROTEIN AND VPS9 DOMAIN-CONTAINING PROTEIN 1"/>
    <property type="match status" value="1"/>
</dbReference>
<evidence type="ECO:0000313" key="3">
    <source>
        <dbReference type="EMBL" id="KAG6953163.1"/>
    </source>
</evidence>
<feature type="compositionally biased region" description="Gly residues" evidence="1">
    <location>
        <begin position="1"/>
        <end position="10"/>
    </location>
</feature>
<dbReference type="AlphaFoldDB" id="A0A8J5IAF4"/>
<dbReference type="GO" id="GO:0005829">
    <property type="term" value="C:cytosol"/>
    <property type="evidence" value="ECO:0007669"/>
    <property type="project" value="TreeGrafter"/>
</dbReference>
<evidence type="ECO:0000313" key="4">
    <source>
        <dbReference type="Proteomes" id="UP000709295"/>
    </source>
</evidence>
<proteinExistence type="predicted"/>
<keyword evidence="4" id="KW-1185">Reference proteome</keyword>
<name>A0A8J5IAF4_9STRA</name>
<reference evidence="3" key="1">
    <citation type="submission" date="2021-01" db="EMBL/GenBank/DDBJ databases">
        <title>Phytophthora aleatoria, a newly-described species from Pinus radiata is distinct from Phytophthora cactorum isolates based on comparative genomics.</title>
        <authorList>
            <person name="Mcdougal R."/>
            <person name="Panda P."/>
            <person name="Williams N."/>
            <person name="Studholme D.J."/>
        </authorList>
    </citation>
    <scope>NUCLEOTIDE SEQUENCE</scope>
    <source>
        <strain evidence="3">NZFS 4037</strain>
    </source>
</reference>
<dbReference type="Proteomes" id="UP000709295">
    <property type="component" value="Unassembled WGS sequence"/>
</dbReference>
<dbReference type="PANTHER" id="PTHR23101">
    <property type="entry name" value="RAB GDP/GTP EXCHANGE FACTOR"/>
    <property type="match status" value="1"/>
</dbReference>
<gene>
    <name evidence="3" type="ORF">JG688_00012960</name>
</gene>
<dbReference type="EMBL" id="JAENGY010001049">
    <property type="protein sequence ID" value="KAG6953163.1"/>
    <property type="molecule type" value="Genomic_DNA"/>
</dbReference>
<feature type="region of interest" description="Disordered" evidence="1">
    <location>
        <begin position="1"/>
        <end position="43"/>
    </location>
</feature>
<feature type="region of interest" description="Disordered" evidence="1">
    <location>
        <begin position="391"/>
        <end position="414"/>
    </location>
</feature>
<accession>A0A8J5IAF4</accession>
<dbReference type="GO" id="GO:0005085">
    <property type="term" value="F:guanyl-nucleotide exchange factor activity"/>
    <property type="evidence" value="ECO:0007669"/>
    <property type="project" value="InterPro"/>
</dbReference>
<sequence>MFWGRGGGGKSATTSATGHADASRRSSQNDQITAGPTALATPSYMLSEQRRSELLLAAPASSIPIHCHDALGGINDELTKLFASIDELKLNILPNELQLTEEEPEVTADAHNTTRRYRTIFQELREQETLLNQWQRTHTLLKSAQAAELVYRIQSFVKRAELWELPHMLRAIATRDRPGGKVQDFVKKLVDQIKHMDLLHEVLEAFLMEKLHAKTLTPSREVASQDEAFRDRVSLLGFVTFKHLDLPVPKTKEQEQAWLRIAKQLEAMTLCPSPRRKMDAVMRVCQDLTTFLKAQNGGRFPSADEFLPALIYVVLRANPCELKRNVAFILEYRNPTKLVSEPGYFFTHLVSSVAFLEEVNGSSLTIAPEEFDEELRRSKESLRIRGVHERCHGHARDDQPKRPDKKRVMLRFGGGRRSFSSRRHQFTLWKGQAASNVVKTLRGCYALARQELTAWRSRSKTASAEEPASETKASPRHRVFNLPKSPDLKRPRNNSRTSAASSTSIVSSLSSTTEADEEQHKELYRSELSFCVRRSSSLEMKPSLSGFAETTSGSHERLLLVNALPLNDEDDGDNSLTSRHLPFRSTRINGRMRVLHNEWV</sequence>
<comment type="caution">
    <text evidence="3">The sequence shown here is derived from an EMBL/GenBank/DDBJ whole genome shotgun (WGS) entry which is preliminary data.</text>
</comment>
<feature type="region of interest" description="Disordered" evidence="1">
    <location>
        <begin position="456"/>
        <end position="518"/>
    </location>
</feature>
<feature type="compositionally biased region" description="Basic and acidic residues" evidence="1">
    <location>
        <begin position="391"/>
        <end position="402"/>
    </location>
</feature>
<feature type="domain" description="VPS9" evidence="2">
    <location>
        <begin position="223"/>
        <end position="365"/>
    </location>
</feature>
<protein>
    <recommendedName>
        <fullName evidence="2">VPS9 domain-containing protein</fullName>
    </recommendedName>
</protein>
<feature type="compositionally biased region" description="Low complexity" evidence="1">
    <location>
        <begin position="495"/>
        <end position="513"/>
    </location>
</feature>
<dbReference type="GO" id="GO:0016192">
    <property type="term" value="P:vesicle-mediated transport"/>
    <property type="evidence" value="ECO:0007669"/>
    <property type="project" value="InterPro"/>
</dbReference>
<dbReference type="SMART" id="SM00167">
    <property type="entry name" value="VPS9"/>
    <property type="match status" value="1"/>
</dbReference>
<dbReference type="InterPro" id="IPR045046">
    <property type="entry name" value="Vps9-like"/>
</dbReference>
<feature type="compositionally biased region" description="Polar residues" evidence="1">
    <location>
        <begin position="25"/>
        <end position="34"/>
    </location>
</feature>
<evidence type="ECO:0000259" key="2">
    <source>
        <dbReference type="PROSITE" id="PS51205"/>
    </source>
</evidence>
<evidence type="ECO:0000256" key="1">
    <source>
        <dbReference type="SAM" id="MobiDB-lite"/>
    </source>
</evidence>
<dbReference type="InterPro" id="IPR003123">
    <property type="entry name" value="VPS9"/>
</dbReference>
<dbReference type="GO" id="GO:0031267">
    <property type="term" value="F:small GTPase binding"/>
    <property type="evidence" value="ECO:0007669"/>
    <property type="project" value="TreeGrafter"/>
</dbReference>
<dbReference type="Pfam" id="PF02204">
    <property type="entry name" value="VPS9"/>
    <property type="match status" value="1"/>
</dbReference>
<dbReference type="PROSITE" id="PS51205">
    <property type="entry name" value="VPS9"/>
    <property type="match status" value="1"/>
</dbReference>